<dbReference type="NCBIfam" id="TIGR02570">
    <property type="entry name" value="cas7_GSU0053"/>
    <property type="match status" value="1"/>
</dbReference>
<sequence length="386" mass="41071">MATTEDWYDALLNAVGLDGNRAILRITTTYQAAGGDGSKVFPPTFPAPGGRTGESIYLLEDRVVDGKPRNAVVLDQVPSQANRAEEALLRAYREGRVQVPLLQIDHSGAAPLVLTSLEFPHRYADAYLRDSLLDGEAFDRTSLGKELLSASLADATALYSRDPGSLIYGAWNSHRKGRQQKFPRVYSSEIVGWGPATGARHAGRMDPANLSGARKGPADSWEFTISAKKAKDEKLSEIGHGNVAPNAQHGGVTITSAQRFATLSLAGLDRIRFGSQPRSAAVAARAALAAYALVADRLAFGGPSLWLRSGCELVVADERIDWVLRGGATESLTLTTSDAVDLYGLAVAEAEKQGLPFALEPVALTPSKALAQAIDYALTKADGDEA</sequence>
<evidence type="ECO:0000313" key="2">
    <source>
        <dbReference type="Proteomes" id="UP001500449"/>
    </source>
</evidence>
<evidence type="ECO:0008006" key="3">
    <source>
        <dbReference type="Google" id="ProtNLM"/>
    </source>
</evidence>
<dbReference type="Pfam" id="PF09617">
    <property type="entry name" value="Cas_GSU0053"/>
    <property type="match status" value="1"/>
</dbReference>
<protein>
    <recommendedName>
        <fullName evidence="3">Type I-U CRISPR-associated protein Cas7</fullName>
    </recommendedName>
</protein>
<evidence type="ECO:0000313" key="1">
    <source>
        <dbReference type="EMBL" id="GAA1843841.1"/>
    </source>
</evidence>
<dbReference type="Proteomes" id="UP001500449">
    <property type="component" value="Unassembled WGS sequence"/>
</dbReference>
<comment type="caution">
    <text evidence="1">The sequence shown here is derived from an EMBL/GenBank/DDBJ whole genome shotgun (WGS) entry which is preliminary data.</text>
</comment>
<dbReference type="EMBL" id="BAAAQK010000005">
    <property type="protein sequence ID" value="GAA1843841.1"/>
    <property type="molecule type" value="Genomic_DNA"/>
</dbReference>
<organism evidence="1 2">
    <name type="scientific">Pseudonocardia ailaonensis</name>
    <dbReference type="NCBI Taxonomy" id="367279"/>
    <lineage>
        <taxon>Bacteria</taxon>
        <taxon>Bacillati</taxon>
        <taxon>Actinomycetota</taxon>
        <taxon>Actinomycetes</taxon>
        <taxon>Pseudonocardiales</taxon>
        <taxon>Pseudonocardiaceae</taxon>
        <taxon>Pseudonocardia</taxon>
    </lineage>
</organism>
<reference evidence="1 2" key="1">
    <citation type="journal article" date="2019" name="Int. J. Syst. Evol. Microbiol.">
        <title>The Global Catalogue of Microorganisms (GCM) 10K type strain sequencing project: providing services to taxonomists for standard genome sequencing and annotation.</title>
        <authorList>
            <consortium name="The Broad Institute Genomics Platform"/>
            <consortium name="The Broad Institute Genome Sequencing Center for Infectious Disease"/>
            <person name="Wu L."/>
            <person name="Ma J."/>
        </authorList>
    </citation>
    <scope>NUCLEOTIDE SEQUENCE [LARGE SCALE GENOMIC DNA]</scope>
    <source>
        <strain evidence="1 2">JCM 16009</strain>
    </source>
</reference>
<accession>A0ABN2MZN4</accession>
<proteinExistence type="predicted"/>
<gene>
    <name evidence="1" type="ORF">GCM10009836_24000</name>
</gene>
<dbReference type="InterPro" id="IPR013403">
    <property type="entry name" value="CRISPR-assoc_prot_Csb1/Cas7u"/>
</dbReference>
<keyword evidence="2" id="KW-1185">Reference proteome</keyword>
<name>A0ABN2MZN4_9PSEU</name>
<dbReference type="RefSeq" id="WP_344415552.1">
    <property type="nucleotide sequence ID" value="NZ_BAAAQK010000005.1"/>
</dbReference>